<feature type="compositionally biased region" description="Basic and acidic residues" evidence="5">
    <location>
        <begin position="181"/>
        <end position="193"/>
    </location>
</feature>
<feature type="transmembrane region" description="Helical" evidence="6">
    <location>
        <begin position="12"/>
        <end position="34"/>
    </location>
</feature>
<gene>
    <name evidence="7" type="ORF">M0812_14451</name>
</gene>
<evidence type="ECO:0000256" key="5">
    <source>
        <dbReference type="SAM" id="MobiDB-lite"/>
    </source>
</evidence>
<keyword evidence="4 6" id="KW-0472">Membrane</keyword>
<dbReference type="Proteomes" id="UP001146793">
    <property type="component" value="Unassembled WGS sequence"/>
</dbReference>
<dbReference type="Pfam" id="PF08507">
    <property type="entry name" value="COPI_assoc"/>
    <property type="match status" value="1"/>
</dbReference>
<keyword evidence="3 6" id="KW-1133">Transmembrane helix</keyword>
<evidence type="ECO:0000256" key="3">
    <source>
        <dbReference type="ARBA" id="ARBA00022989"/>
    </source>
</evidence>
<protein>
    <submittedName>
        <fullName evidence="7">Golgi apparatus membrane protein tvp15</fullName>
    </submittedName>
</protein>
<dbReference type="AlphaFoldDB" id="A0AAV7ZKB7"/>
<feature type="transmembrane region" description="Helical" evidence="6">
    <location>
        <begin position="103"/>
        <end position="126"/>
    </location>
</feature>
<comment type="caution">
    <text evidence="7">The sequence shown here is derived from an EMBL/GenBank/DDBJ whole genome shotgun (WGS) entry which is preliminary data.</text>
</comment>
<organism evidence="7 8">
    <name type="scientific">Anaeramoeba flamelloides</name>
    <dbReference type="NCBI Taxonomy" id="1746091"/>
    <lineage>
        <taxon>Eukaryota</taxon>
        <taxon>Metamonada</taxon>
        <taxon>Anaeramoebidae</taxon>
        <taxon>Anaeramoeba</taxon>
    </lineage>
</organism>
<reference evidence="7" key="1">
    <citation type="submission" date="2022-08" db="EMBL/GenBank/DDBJ databases">
        <title>Novel sulphate-reducing endosymbionts in the free-living metamonad Anaeramoeba.</title>
        <authorList>
            <person name="Jerlstrom-Hultqvist J."/>
            <person name="Cepicka I."/>
            <person name="Gallot-Lavallee L."/>
            <person name="Salas-Leiva D."/>
            <person name="Curtis B.A."/>
            <person name="Zahonova K."/>
            <person name="Pipaliya S."/>
            <person name="Dacks J."/>
            <person name="Roger A.J."/>
        </authorList>
    </citation>
    <scope>NUCLEOTIDE SEQUENCE</scope>
    <source>
        <strain evidence="7">Busselton2</strain>
    </source>
</reference>
<dbReference type="EMBL" id="JANTQA010000030">
    <property type="protein sequence ID" value="KAJ3440778.1"/>
    <property type="molecule type" value="Genomic_DNA"/>
</dbReference>
<accession>A0AAV7ZKB7</accession>
<evidence type="ECO:0000256" key="4">
    <source>
        <dbReference type="ARBA" id="ARBA00023136"/>
    </source>
</evidence>
<feature type="region of interest" description="Disordered" evidence="5">
    <location>
        <begin position="149"/>
        <end position="202"/>
    </location>
</feature>
<evidence type="ECO:0000256" key="1">
    <source>
        <dbReference type="ARBA" id="ARBA00004141"/>
    </source>
</evidence>
<evidence type="ECO:0000256" key="6">
    <source>
        <dbReference type="SAM" id="Phobius"/>
    </source>
</evidence>
<dbReference type="GO" id="GO:0016020">
    <property type="term" value="C:membrane"/>
    <property type="evidence" value="ECO:0007669"/>
    <property type="project" value="UniProtKB-SubCell"/>
</dbReference>
<evidence type="ECO:0000256" key="2">
    <source>
        <dbReference type="ARBA" id="ARBA00022692"/>
    </source>
</evidence>
<keyword evidence="2 6" id="KW-0812">Transmembrane</keyword>
<feature type="transmembrane region" description="Helical" evidence="6">
    <location>
        <begin position="46"/>
        <end position="65"/>
    </location>
</feature>
<sequence>MPARCDNYLIKFGLSLFVGVAEFSMVVCGIIGVIRSCFSPFTWPGFVLSSYAVIFGMFALVVEFFEIPKLLKNYGFFRTHVGRGLLAMFVGSLGIAPGQYHEYLLALGVVCAVLGFIQLLLGLTVMSDDIKGTSGSISNYTSLKTGNKVQSKTIPTGSGYDELGNDSSSSSSSSSSEEEGKEVTEKKVEEKQETTGLVGNEN</sequence>
<name>A0AAV7ZKB7_9EUKA</name>
<feature type="transmembrane region" description="Helical" evidence="6">
    <location>
        <begin position="77"/>
        <end position="97"/>
    </location>
</feature>
<proteinExistence type="predicted"/>
<evidence type="ECO:0000313" key="8">
    <source>
        <dbReference type="Proteomes" id="UP001146793"/>
    </source>
</evidence>
<dbReference type="InterPro" id="IPR013714">
    <property type="entry name" value="Golgi_TVP15"/>
</dbReference>
<evidence type="ECO:0000313" key="7">
    <source>
        <dbReference type="EMBL" id="KAJ3440778.1"/>
    </source>
</evidence>
<comment type="subcellular location">
    <subcellularLocation>
        <location evidence="1">Membrane</location>
        <topology evidence="1">Multi-pass membrane protein</topology>
    </subcellularLocation>
</comment>